<dbReference type="FunFam" id="1.10.238.180:FF:000001">
    <property type="entry name" value="Stromal interaction molecule 1"/>
    <property type="match status" value="1"/>
</dbReference>
<feature type="compositionally biased region" description="Polar residues" evidence="13">
    <location>
        <begin position="480"/>
        <end position="509"/>
    </location>
</feature>
<dbReference type="Proteomes" id="UP000596742">
    <property type="component" value="Unassembled WGS sequence"/>
</dbReference>
<evidence type="ECO:0000313" key="15">
    <source>
        <dbReference type="EMBL" id="VDI45042.1"/>
    </source>
</evidence>
<evidence type="ECO:0000256" key="13">
    <source>
        <dbReference type="SAM" id="MobiDB-lite"/>
    </source>
</evidence>
<keyword evidence="8" id="KW-1133">Transmembrane helix</keyword>
<gene>
    <name evidence="15" type="ORF">MGAL_10B080034</name>
</gene>
<dbReference type="GO" id="GO:0051049">
    <property type="term" value="P:regulation of transport"/>
    <property type="evidence" value="ECO:0007669"/>
    <property type="project" value="UniProtKB-ARBA"/>
</dbReference>
<dbReference type="GO" id="GO:0005783">
    <property type="term" value="C:endoplasmic reticulum"/>
    <property type="evidence" value="ECO:0007669"/>
    <property type="project" value="TreeGrafter"/>
</dbReference>
<dbReference type="PANTHER" id="PTHR15136">
    <property type="entry name" value="STROMAL INTERACTION MOLECULE HOMOLOG"/>
    <property type="match status" value="1"/>
</dbReference>
<dbReference type="PROSITE" id="PS50105">
    <property type="entry name" value="SAM_DOMAIN"/>
    <property type="match status" value="1"/>
</dbReference>
<evidence type="ECO:0000256" key="10">
    <source>
        <dbReference type="ARBA" id="ARBA00023065"/>
    </source>
</evidence>
<reference evidence="15" key="1">
    <citation type="submission" date="2018-11" db="EMBL/GenBank/DDBJ databases">
        <authorList>
            <person name="Alioto T."/>
            <person name="Alioto T."/>
        </authorList>
    </citation>
    <scope>NUCLEOTIDE SEQUENCE</scope>
</reference>
<sequence length="657" mass="75273">MYIVFFLECDEKDPSCSTDKLSLEAINELHHMIDDDQDGNVNQQESKGFLKEELQYTGGSERVAIFHNNDSLISVDDLWKAWMKSDVYNWTVDDVVHWLESHVHLPQYSATFRAHNIIGRSMPRLAITKGTNTLKTELGIKNGIHRQKISVQAMDLVLFGPPKDGHNVLKDIALILSTFFVVGVSWFAYSQNKRSKCQLERMLREMENLQKADDELKDVQNKLTEAEELQLTVVKEKTKLEMKYQDEIEMAKKEAERLKVAREGSIEEISRLKLAEEELVQVRGALKRAEKELERSQWVTPAALRNWLQLTYEIELDYFNRKKLAADIQFKRAREECERMSRKRVGIWGSLRVATSSSMDEMDHQIEEARSALEEVKHCLDERLQRWHNIEQICGFPVCTNPGKEKLVQMLQIGVPQNISVDLGFRNVEEGELDEDTPPGYPGTAVKCQPARTNTCNKKKLFRRWSETNMVAQPRYPVPGTSTPLRPHNLPNNLKNSMGQLGSSSSLPRSRTPKKRHSDESHQSDDLSSNSTETPPDTSLPDKPVFHLDNNSPSPESLIQQQHTPPSYQPMKVSQSMNLLGNSKHYSDTIGGLGYIKNQDILRQNVPFGKRSQSDANLEKLNNSAHLLTNHSVEEKTKPKEKKKNVFNKLFHKKHKS</sequence>
<proteinExistence type="predicted"/>
<dbReference type="InterPro" id="IPR001660">
    <property type="entry name" value="SAM"/>
</dbReference>
<dbReference type="EMBL" id="UYJE01006324">
    <property type="protein sequence ID" value="VDI45042.1"/>
    <property type="molecule type" value="Genomic_DNA"/>
</dbReference>
<dbReference type="SMART" id="SM00454">
    <property type="entry name" value="SAM"/>
    <property type="match status" value="1"/>
</dbReference>
<keyword evidence="4" id="KW-0812">Transmembrane</keyword>
<evidence type="ECO:0000256" key="6">
    <source>
        <dbReference type="ARBA" id="ARBA00022729"/>
    </source>
</evidence>
<feature type="coiled-coil region" evidence="12">
    <location>
        <begin position="192"/>
        <end position="292"/>
    </location>
</feature>
<dbReference type="GO" id="GO:0002115">
    <property type="term" value="P:store-operated calcium entry"/>
    <property type="evidence" value="ECO:0007669"/>
    <property type="project" value="TreeGrafter"/>
</dbReference>
<evidence type="ECO:0000256" key="5">
    <source>
        <dbReference type="ARBA" id="ARBA00022723"/>
    </source>
</evidence>
<dbReference type="Pfam" id="PF25578">
    <property type="entry name" value="EF-hand_STIM1"/>
    <property type="match status" value="1"/>
</dbReference>
<evidence type="ECO:0000259" key="14">
    <source>
        <dbReference type="PROSITE" id="PS50105"/>
    </source>
</evidence>
<evidence type="ECO:0000256" key="3">
    <source>
        <dbReference type="ARBA" id="ARBA00022568"/>
    </source>
</evidence>
<dbReference type="Gene3D" id="1.10.150.50">
    <property type="entry name" value="Transcription Factor, Ets-1"/>
    <property type="match status" value="1"/>
</dbReference>
<dbReference type="OrthoDB" id="9986177at2759"/>
<keyword evidence="3" id="KW-0109">Calcium transport</keyword>
<keyword evidence="6" id="KW-0732">Signal</keyword>
<evidence type="ECO:0000256" key="11">
    <source>
        <dbReference type="ARBA" id="ARBA00023136"/>
    </source>
</evidence>
<feature type="compositionally biased region" description="Basic residues" evidence="13">
    <location>
        <begin position="639"/>
        <end position="657"/>
    </location>
</feature>
<dbReference type="Gene3D" id="1.10.238.180">
    <property type="match status" value="1"/>
</dbReference>
<evidence type="ECO:0000256" key="2">
    <source>
        <dbReference type="ARBA" id="ARBA00022448"/>
    </source>
</evidence>
<evidence type="ECO:0000256" key="9">
    <source>
        <dbReference type="ARBA" id="ARBA00023054"/>
    </source>
</evidence>
<feature type="region of interest" description="Disordered" evidence="13">
    <location>
        <begin position="623"/>
        <end position="657"/>
    </location>
</feature>
<dbReference type="GO" id="GO:0005509">
    <property type="term" value="F:calcium ion binding"/>
    <property type="evidence" value="ECO:0007669"/>
    <property type="project" value="TreeGrafter"/>
</dbReference>
<evidence type="ECO:0000256" key="1">
    <source>
        <dbReference type="ARBA" id="ARBA00004479"/>
    </source>
</evidence>
<protein>
    <submittedName>
        <fullName evidence="15">Stromal interaction molecule 1</fullName>
    </submittedName>
</protein>
<evidence type="ECO:0000256" key="8">
    <source>
        <dbReference type="ARBA" id="ARBA00022989"/>
    </source>
</evidence>
<evidence type="ECO:0000256" key="4">
    <source>
        <dbReference type="ARBA" id="ARBA00022692"/>
    </source>
</evidence>
<accession>A0A8B6F8A7</accession>
<dbReference type="GO" id="GO:0005246">
    <property type="term" value="F:calcium channel regulator activity"/>
    <property type="evidence" value="ECO:0007669"/>
    <property type="project" value="InterPro"/>
</dbReference>
<evidence type="ECO:0000313" key="16">
    <source>
        <dbReference type="Proteomes" id="UP000596742"/>
    </source>
</evidence>
<dbReference type="SUPFAM" id="SSF47769">
    <property type="entry name" value="SAM/Pointed domain"/>
    <property type="match status" value="1"/>
</dbReference>
<dbReference type="GO" id="GO:0006874">
    <property type="term" value="P:intracellular calcium ion homeostasis"/>
    <property type="evidence" value="ECO:0007669"/>
    <property type="project" value="TreeGrafter"/>
</dbReference>
<name>A0A8B6F8A7_MYTGA</name>
<dbReference type="PANTHER" id="PTHR15136:SF5">
    <property type="entry name" value="STROMAL INTERACTION MOLECULE HOMOLOG"/>
    <property type="match status" value="1"/>
</dbReference>
<comment type="subcellular location">
    <subcellularLocation>
        <location evidence="1">Membrane</location>
        <topology evidence="1">Single-pass type I membrane protein</topology>
    </subcellularLocation>
</comment>
<keyword evidence="10" id="KW-0406">Ion transport</keyword>
<keyword evidence="9 12" id="KW-0175">Coiled coil</keyword>
<dbReference type="Gene3D" id="1.20.5.340">
    <property type="match status" value="1"/>
</dbReference>
<dbReference type="GO" id="GO:0005886">
    <property type="term" value="C:plasma membrane"/>
    <property type="evidence" value="ECO:0007669"/>
    <property type="project" value="TreeGrafter"/>
</dbReference>
<dbReference type="InterPro" id="IPR037608">
    <property type="entry name" value="STIM1/2"/>
</dbReference>
<dbReference type="Gene3D" id="1.10.287.3550">
    <property type="match status" value="1"/>
</dbReference>
<dbReference type="CDD" id="cd11722">
    <property type="entry name" value="SOAR"/>
    <property type="match status" value="1"/>
</dbReference>
<evidence type="ECO:0000256" key="12">
    <source>
        <dbReference type="SAM" id="Coils"/>
    </source>
</evidence>
<feature type="domain" description="SAM" evidence="14">
    <location>
        <begin position="90"/>
        <end position="149"/>
    </location>
</feature>
<comment type="caution">
    <text evidence="15">The sequence shown here is derived from an EMBL/GenBank/DDBJ whole genome shotgun (WGS) entry which is preliminary data.</text>
</comment>
<keyword evidence="5" id="KW-0479">Metal-binding</keyword>
<evidence type="ECO:0000256" key="7">
    <source>
        <dbReference type="ARBA" id="ARBA00022837"/>
    </source>
</evidence>
<keyword evidence="7" id="KW-0106">Calcium</keyword>
<feature type="compositionally biased region" description="Polar residues" evidence="13">
    <location>
        <begin position="549"/>
        <end position="572"/>
    </location>
</feature>
<dbReference type="InterPro" id="IPR032393">
    <property type="entry name" value="SOAR_STIM1/2"/>
</dbReference>
<feature type="compositionally biased region" description="Polar residues" evidence="13">
    <location>
        <begin position="526"/>
        <end position="537"/>
    </location>
</feature>
<keyword evidence="11" id="KW-0472">Membrane</keyword>
<feature type="region of interest" description="Disordered" evidence="13">
    <location>
        <begin position="472"/>
        <end position="572"/>
    </location>
</feature>
<keyword evidence="2" id="KW-0813">Transport</keyword>
<dbReference type="AlphaFoldDB" id="A0A8B6F8A7"/>
<dbReference type="Pfam" id="PF07647">
    <property type="entry name" value="SAM_2"/>
    <property type="match status" value="1"/>
</dbReference>
<organism evidence="15 16">
    <name type="scientific">Mytilus galloprovincialis</name>
    <name type="common">Mediterranean mussel</name>
    <dbReference type="NCBI Taxonomy" id="29158"/>
    <lineage>
        <taxon>Eukaryota</taxon>
        <taxon>Metazoa</taxon>
        <taxon>Spiralia</taxon>
        <taxon>Lophotrochozoa</taxon>
        <taxon>Mollusca</taxon>
        <taxon>Bivalvia</taxon>
        <taxon>Autobranchia</taxon>
        <taxon>Pteriomorphia</taxon>
        <taxon>Mytilida</taxon>
        <taxon>Mytiloidea</taxon>
        <taxon>Mytilidae</taxon>
        <taxon>Mytilinae</taxon>
        <taxon>Mytilus</taxon>
    </lineage>
</organism>
<dbReference type="InterPro" id="IPR057835">
    <property type="entry name" value="EF-hand_STIM1/2"/>
</dbReference>
<dbReference type="InterPro" id="IPR013761">
    <property type="entry name" value="SAM/pointed_sf"/>
</dbReference>
<keyword evidence="16" id="KW-1185">Reference proteome</keyword>
<dbReference type="Pfam" id="PF16533">
    <property type="entry name" value="SOAR"/>
    <property type="match status" value="1"/>
</dbReference>